<accession>A0ABN7WHS6</accession>
<dbReference type="EMBL" id="CAJVQB010043332">
    <property type="protein sequence ID" value="CAG8831095.1"/>
    <property type="molecule type" value="Genomic_DNA"/>
</dbReference>
<feature type="compositionally biased region" description="Polar residues" evidence="1">
    <location>
        <begin position="101"/>
        <end position="112"/>
    </location>
</feature>
<evidence type="ECO:0000313" key="3">
    <source>
        <dbReference type="Proteomes" id="UP000789901"/>
    </source>
</evidence>
<reference evidence="2 3" key="1">
    <citation type="submission" date="2021-06" db="EMBL/GenBank/DDBJ databases">
        <authorList>
            <person name="Kallberg Y."/>
            <person name="Tangrot J."/>
            <person name="Rosling A."/>
        </authorList>
    </citation>
    <scope>NUCLEOTIDE SEQUENCE [LARGE SCALE GENOMIC DNA]</scope>
    <source>
        <strain evidence="2 3">120-4 pot B 10/14</strain>
    </source>
</reference>
<keyword evidence="3" id="KW-1185">Reference proteome</keyword>
<evidence type="ECO:0000313" key="2">
    <source>
        <dbReference type="EMBL" id="CAG8831095.1"/>
    </source>
</evidence>
<feature type="non-terminal residue" evidence="2">
    <location>
        <position position="1"/>
    </location>
</feature>
<gene>
    <name evidence="2" type="ORF">GMARGA_LOCUS30559</name>
</gene>
<dbReference type="Proteomes" id="UP000789901">
    <property type="component" value="Unassembled WGS sequence"/>
</dbReference>
<evidence type="ECO:0000256" key="1">
    <source>
        <dbReference type="SAM" id="MobiDB-lite"/>
    </source>
</evidence>
<comment type="caution">
    <text evidence="2">The sequence shown here is derived from an EMBL/GenBank/DDBJ whole genome shotgun (WGS) entry which is preliminary data.</text>
</comment>
<proteinExistence type="predicted"/>
<sequence>YTCVCGNSYVIASYGQAVKAMRCPGCKNNVIDCAIYLSVVGNQKLDKTQITEPIKYLDQPGYIGEQINNMINHSVRTMSPSSYRILHLIVHYHKQIVSSRAQQIQNQLNNPEATRLPPATPGSQKARKKPKSRFDIL</sequence>
<name>A0ABN7WHS6_GIGMA</name>
<organism evidence="2 3">
    <name type="scientific">Gigaspora margarita</name>
    <dbReference type="NCBI Taxonomy" id="4874"/>
    <lineage>
        <taxon>Eukaryota</taxon>
        <taxon>Fungi</taxon>
        <taxon>Fungi incertae sedis</taxon>
        <taxon>Mucoromycota</taxon>
        <taxon>Glomeromycotina</taxon>
        <taxon>Glomeromycetes</taxon>
        <taxon>Diversisporales</taxon>
        <taxon>Gigasporaceae</taxon>
        <taxon>Gigaspora</taxon>
    </lineage>
</organism>
<protein>
    <submittedName>
        <fullName evidence="2">1880_t:CDS:1</fullName>
    </submittedName>
</protein>
<feature type="region of interest" description="Disordered" evidence="1">
    <location>
        <begin position="101"/>
        <end position="137"/>
    </location>
</feature>